<evidence type="ECO:0000256" key="9">
    <source>
        <dbReference type="SAM" id="Phobius"/>
    </source>
</evidence>
<dbReference type="GO" id="GO:0016020">
    <property type="term" value="C:membrane"/>
    <property type="evidence" value="ECO:0007669"/>
    <property type="project" value="UniProtKB-SubCell"/>
</dbReference>
<evidence type="ECO:0000256" key="2">
    <source>
        <dbReference type="ARBA" id="ARBA00022448"/>
    </source>
</evidence>
<dbReference type="InterPro" id="IPR027417">
    <property type="entry name" value="P-loop_NTPase"/>
</dbReference>
<dbReference type="PANTHER" id="PTHR24223:SF399">
    <property type="entry name" value="ABC TRANSPORTER ATNG"/>
    <property type="match status" value="1"/>
</dbReference>
<dbReference type="Gene3D" id="3.40.50.300">
    <property type="entry name" value="P-loop containing nucleotide triphosphate hydrolases"/>
    <property type="match status" value="2"/>
</dbReference>
<evidence type="ECO:0000256" key="4">
    <source>
        <dbReference type="ARBA" id="ARBA00022741"/>
    </source>
</evidence>
<gene>
    <name evidence="12" type="ORF">ASPCADRAFT_396173</name>
</gene>
<dbReference type="PANTHER" id="PTHR24223">
    <property type="entry name" value="ATP-BINDING CASSETTE SUB-FAMILY C"/>
    <property type="match status" value="1"/>
</dbReference>
<feature type="transmembrane region" description="Helical" evidence="9">
    <location>
        <begin position="911"/>
        <end position="937"/>
    </location>
</feature>
<dbReference type="FunFam" id="1.20.1560.10:FF:000066">
    <property type="entry name" value="ABC multidrug transporter (Eurofung)"/>
    <property type="match status" value="1"/>
</dbReference>
<evidence type="ECO:0000259" key="10">
    <source>
        <dbReference type="PROSITE" id="PS50893"/>
    </source>
</evidence>
<dbReference type="GO" id="GO:0005524">
    <property type="term" value="F:ATP binding"/>
    <property type="evidence" value="ECO:0007669"/>
    <property type="project" value="UniProtKB-KW"/>
</dbReference>
<keyword evidence="13" id="KW-1185">Reference proteome</keyword>
<dbReference type="InterPro" id="IPR044726">
    <property type="entry name" value="ABCC_6TM_D2"/>
</dbReference>
<dbReference type="Gene3D" id="1.20.1560.10">
    <property type="entry name" value="ABC transporter type 1, transmembrane domain"/>
    <property type="match status" value="2"/>
</dbReference>
<feature type="transmembrane region" description="Helical" evidence="9">
    <location>
        <begin position="1121"/>
        <end position="1144"/>
    </location>
</feature>
<keyword evidence="7 9" id="KW-0472">Membrane</keyword>
<protein>
    <recommendedName>
        <fullName evidence="14">P-loop containing nucleoside triphosphate hydrolase protein</fullName>
    </recommendedName>
</protein>
<feature type="domain" description="ABC transporter" evidence="10">
    <location>
        <begin position="627"/>
        <end position="853"/>
    </location>
</feature>
<dbReference type="InterPro" id="IPR011527">
    <property type="entry name" value="ABC1_TM_dom"/>
</dbReference>
<dbReference type="PROSITE" id="PS50929">
    <property type="entry name" value="ABC_TM1F"/>
    <property type="match status" value="2"/>
</dbReference>
<evidence type="ECO:0000259" key="11">
    <source>
        <dbReference type="PROSITE" id="PS50929"/>
    </source>
</evidence>
<dbReference type="InterPro" id="IPR017871">
    <property type="entry name" value="ABC_transporter-like_CS"/>
</dbReference>
<keyword evidence="4" id="KW-0547">Nucleotide-binding</keyword>
<feature type="transmembrane region" description="Helical" evidence="9">
    <location>
        <begin position="1010"/>
        <end position="1030"/>
    </location>
</feature>
<evidence type="ECO:0000256" key="6">
    <source>
        <dbReference type="ARBA" id="ARBA00022989"/>
    </source>
</evidence>
<evidence type="ECO:0000256" key="7">
    <source>
        <dbReference type="ARBA" id="ARBA00023136"/>
    </source>
</evidence>
<dbReference type="EMBL" id="KV907498">
    <property type="protein sequence ID" value="OOF96620.1"/>
    <property type="molecule type" value="Genomic_DNA"/>
</dbReference>
<dbReference type="SUPFAM" id="SSF52540">
    <property type="entry name" value="P-loop containing nucleoside triphosphate hydrolases"/>
    <property type="match status" value="2"/>
</dbReference>
<accession>A0A1R3RQ85</accession>
<dbReference type="Pfam" id="PF00005">
    <property type="entry name" value="ABC_tran"/>
    <property type="match status" value="2"/>
</dbReference>
<dbReference type="OMA" id="QEPWLPN"/>
<keyword evidence="2" id="KW-0813">Transport</keyword>
<dbReference type="PROSITE" id="PS50893">
    <property type="entry name" value="ABC_TRANSPORTER_2"/>
    <property type="match status" value="2"/>
</dbReference>
<evidence type="ECO:0000256" key="5">
    <source>
        <dbReference type="ARBA" id="ARBA00022840"/>
    </source>
</evidence>
<dbReference type="InterPro" id="IPR056227">
    <property type="entry name" value="TMD0_ABC"/>
</dbReference>
<dbReference type="Pfam" id="PF00664">
    <property type="entry name" value="ABC_membrane"/>
    <property type="match status" value="2"/>
</dbReference>
<feature type="transmembrane region" description="Helical" evidence="9">
    <location>
        <begin position="551"/>
        <end position="581"/>
    </location>
</feature>
<dbReference type="Proteomes" id="UP000188318">
    <property type="component" value="Unassembled WGS sequence"/>
</dbReference>
<dbReference type="GO" id="GO:0140359">
    <property type="term" value="F:ABC-type transporter activity"/>
    <property type="evidence" value="ECO:0007669"/>
    <property type="project" value="InterPro"/>
</dbReference>
<dbReference type="CDD" id="cd18579">
    <property type="entry name" value="ABC_6TM_ABCC_D1"/>
    <property type="match status" value="1"/>
</dbReference>
<keyword evidence="6 9" id="KW-1133">Transmembrane helix</keyword>
<dbReference type="GO" id="GO:0016887">
    <property type="term" value="F:ATP hydrolysis activity"/>
    <property type="evidence" value="ECO:0007669"/>
    <property type="project" value="InterPro"/>
</dbReference>
<evidence type="ECO:0000256" key="8">
    <source>
        <dbReference type="ARBA" id="ARBA00023180"/>
    </source>
</evidence>
<keyword evidence="8" id="KW-0325">Glycoprotein</keyword>
<feature type="transmembrane region" description="Helical" evidence="9">
    <location>
        <begin position="519"/>
        <end position="539"/>
    </location>
</feature>
<dbReference type="CDD" id="cd18580">
    <property type="entry name" value="ABC_6TM_ABCC_D2"/>
    <property type="match status" value="1"/>
</dbReference>
<dbReference type="PROSITE" id="PS00211">
    <property type="entry name" value="ABC_TRANSPORTER_1"/>
    <property type="match status" value="1"/>
</dbReference>
<feature type="domain" description="ABC transmembrane type-1" evidence="11">
    <location>
        <begin position="890"/>
        <end position="1152"/>
    </location>
</feature>
<dbReference type="Pfam" id="PF24357">
    <property type="entry name" value="TMD0_ABC"/>
    <property type="match status" value="1"/>
</dbReference>
<proteinExistence type="predicted"/>
<dbReference type="InterPro" id="IPR044746">
    <property type="entry name" value="ABCC_6TM_D1"/>
</dbReference>
<dbReference type="VEuPathDB" id="FungiDB:ASPCADRAFT_396173"/>
<dbReference type="SMART" id="SM00382">
    <property type="entry name" value="AAA"/>
    <property type="match status" value="2"/>
</dbReference>
<feature type="transmembrane region" description="Helical" evidence="9">
    <location>
        <begin position="32"/>
        <end position="51"/>
    </location>
</feature>
<evidence type="ECO:0000256" key="3">
    <source>
        <dbReference type="ARBA" id="ARBA00022692"/>
    </source>
</evidence>
<evidence type="ECO:0000256" key="1">
    <source>
        <dbReference type="ARBA" id="ARBA00004141"/>
    </source>
</evidence>
<evidence type="ECO:0008006" key="14">
    <source>
        <dbReference type="Google" id="ProtNLM"/>
    </source>
</evidence>
<dbReference type="InterPro" id="IPR050173">
    <property type="entry name" value="ABC_transporter_C-like"/>
</dbReference>
<feature type="transmembrane region" description="Helical" evidence="9">
    <location>
        <begin position="72"/>
        <end position="93"/>
    </location>
</feature>
<dbReference type="STRING" id="602072.A0A1R3RQ85"/>
<feature type="transmembrane region" description="Helical" evidence="9">
    <location>
        <begin position="881"/>
        <end position="899"/>
    </location>
</feature>
<feature type="transmembrane region" description="Helical" evidence="9">
    <location>
        <begin position="432"/>
        <end position="452"/>
    </location>
</feature>
<dbReference type="InterPro" id="IPR003593">
    <property type="entry name" value="AAA+_ATPase"/>
</dbReference>
<keyword evidence="5" id="KW-0067">ATP-binding</keyword>
<evidence type="ECO:0000313" key="13">
    <source>
        <dbReference type="Proteomes" id="UP000188318"/>
    </source>
</evidence>
<keyword evidence="3 9" id="KW-0812">Transmembrane</keyword>
<comment type="subcellular location">
    <subcellularLocation>
        <location evidence="1">Membrane</location>
        <topology evidence="1">Multi-pass membrane protein</topology>
    </subcellularLocation>
</comment>
<feature type="domain" description="ABC transporter" evidence="10">
    <location>
        <begin position="1173"/>
        <end position="1416"/>
    </location>
</feature>
<dbReference type="SUPFAM" id="SSF90123">
    <property type="entry name" value="ABC transporter transmembrane region"/>
    <property type="match status" value="2"/>
</dbReference>
<dbReference type="InterPro" id="IPR036640">
    <property type="entry name" value="ABC1_TM_sf"/>
</dbReference>
<name>A0A1R3RQ85_ASPC5</name>
<sequence>MASSCSLEADRSFGPPIPGCHYLDFTLLFEQVVFGIIPSACFLPAVAWRLFQLLGQSRKIRWTSNQHAKVSIWVKIILSLALICSQLALLMLWAMAPQYRNKTTIASVCLSLTCSLSIPVLSWNEHMRSVSPSNLLCFYLFFSTLFDSVQARSLWLRGNSTIAGTFTATLSIRFLMLIAELQEKQRYLKPPYAAYSPEVKGGMVNRVVFWWLNPLLARGARGLLDPNHLFPIDSHLEAEAVQTKFSAKWHSGTCSCFEFIQNFQANFLFYSAQKHRHGGQHVLLLATLSCVRQPLIWAAIPRIGLIGFKIAQPLLLNRVIQYLSSAVAEDNAVGRALVGATVLIYVGTAVATSLYKHGINRVIAIMRSLLVVALYEKTQCLDTATVSNSAALTLMSTDTESICNNLMRLDALFASPIEVGLALFFLGKQVRLACLASVGCTLAAIYLSYIVAARSPHLQKEWNQAVQKRIATTASVLGAIRSVKLLGISSFVQQRICDLRNAELESARGARMLIMWRNVVANIPAIAGPILTFTIFTMISGSNAVTSTDSFTILALIALVIQPIQVFVHGITQLGVALGCFKRIQDYLLLPEVENGHPYNSDATGKAVSGGSVFELEALSMKGTRCLSVHDASFKYADATTPILTKVNIEIHASTLTIVTGPTGSGKSSLLKGLIGVVPCIAGFYSKDVAIAYCAQEPWLPNVSVRELVLGPSYYDEEWYTTVLHACALDEDISTFSEGDRTCVGSGATSLSGGQKQRLAMARAIYSRRKLLVLDDVLSALDIITAKTVFDRAFGPRGLCSTHNVAVVLACSDPERIYSADAVVTLQGGTTTPGSPSEVPSEKIVSILSDAEASPTVKQHALTTGTESKLIESRQDLPRRLVVQIFGTKFPTLWLQYWSDHDFNYSLGVYLGVYGVCAVIQLMGTMLSITYLIVFLVPKSARRLHGQLLIATMNAPYSFFTRHDNGTILNRFSQDLSQIDNQLSGALLMTVLGAGMLIAEVMLIAAGNKYIAITVPFVITMFYALQNFYLRTSRQLRLLELEAQSPLYTHFLETASGADTIRTFGWQATWAARCYHLIDRAIQPYYTLFCIQRWLNLVLDLMAAGLAIVVVTVAVELHSSVSTGAIAVSLLNILGFSSSLSYLITSWTQLETTLGAIARIKNYEDTLPREDALHMEIVRPPSEDWPSRGSIRLNHVYASYEDNPSPHQCILRDFAAGAGVAKALMLLLSRLLEATSGSVFIDETNLREIPCDVLRQRLTVIPQDPFILPGTLRYNLDSSGQSSDNAMLSALDMVGLKEDSSTRQPYSLDLQVSDATFSRGQRQLLSLARALLRRSTTKILVLDEISGNVDIATERLMFQVIRDHFKHATVIAVTHRLRCIRDFDQIVIMQDGCIVETGAPADLLGMPSLFKQLWDEQ</sequence>
<dbReference type="InterPro" id="IPR003439">
    <property type="entry name" value="ABC_transporter-like_ATP-bd"/>
</dbReference>
<organism evidence="12 13">
    <name type="scientific">Aspergillus carbonarius (strain ITEM 5010)</name>
    <dbReference type="NCBI Taxonomy" id="602072"/>
    <lineage>
        <taxon>Eukaryota</taxon>
        <taxon>Fungi</taxon>
        <taxon>Dikarya</taxon>
        <taxon>Ascomycota</taxon>
        <taxon>Pezizomycotina</taxon>
        <taxon>Eurotiomycetes</taxon>
        <taxon>Eurotiomycetidae</taxon>
        <taxon>Eurotiales</taxon>
        <taxon>Aspergillaceae</taxon>
        <taxon>Aspergillus</taxon>
        <taxon>Aspergillus subgen. Circumdati</taxon>
    </lineage>
</organism>
<reference evidence="13" key="1">
    <citation type="journal article" date="2017" name="Genome Biol.">
        <title>Comparative genomics reveals high biological diversity and specific adaptations in the industrially and medically important fungal genus Aspergillus.</title>
        <authorList>
            <person name="de Vries R.P."/>
            <person name="Riley R."/>
            <person name="Wiebenga A."/>
            <person name="Aguilar-Osorio G."/>
            <person name="Amillis S."/>
            <person name="Uchima C.A."/>
            <person name="Anderluh G."/>
            <person name="Asadollahi M."/>
            <person name="Askin M."/>
            <person name="Barry K."/>
            <person name="Battaglia E."/>
            <person name="Bayram O."/>
            <person name="Benocci T."/>
            <person name="Braus-Stromeyer S.A."/>
            <person name="Caldana C."/>
            <person name="Canovas D."/>
            <person name="Cerqueira G.C."/>
            <person name="Chen F."/>
            <person name="Chen W."/>
            <person name="Choi C."/>
            <person name="Clum A."/>
            <person name="Dos Santos R.A."/>
            <person name="Damasio A.R."/>
            <person name="Diallinas G."/>
            <person name="Emri T."/>
            <person name="Fekete E."/>
            <person name="Flipphi M."/>
            <person name="Freyberg S."/>
            <person name="Gallo A."/>
            <person name="Gournas C."/>
            <person name="Habgood R."/>
            <person name="Hainaut M."/>
            <person name="Harispe M.L."/>
            <person name="Henrissat B."/>
            <person name="Hilden K.S."/>
            <person name="Hope R."/>
            <person name="Hossain A."/>
            <person name="Karabika E."/>
            <person name="Karaffa L."/>
            <person name="Karanyi Z."/>
            <person name="Krasevec N."/>
            <person name="Kuo A."/>
            <person name="Kusch H."/>
            <person name="LaButti K."/>
            <person name="Lagendijk E.L."/>
            <person name="Lapidus A."/>
            <person name="Levasseur A."/>
            <person name="Lindquist E."/>
            <person name="Lipzen A."/>
            <person name="Logrieco A.F."/>
            <person name="MacCabe A."/>
            <person name="Maekelae M.R."/>
            <person name="Malavazi I."/>
            <person name="Melin P."/>
            <person name="Meyer V."/>
            <person name="Mielnichuk N."/>
            <person name="Miskei M."/>
            <person name="Molnar A.P."/>
            <person name="Mule G."/>
            <person name="Ngan C.Y."/>
            <person name="Orejas M."/>
            <person name="Orosz E."/>
            <person name="Ouedraogo J.P."/>
            <person name="Overkamp K.M."/>
            <person name="Park H.-S."/>
            <person name="Perrone G."/>
            <person name="Piumi F."/>
            <person name="Punt P.J."/>
            <person name="Ram A.F."/>
            <person name="Ramon A."/>
            <person name="Rauscher S."/>
            <person name="Record E."/>
            <person name="Riano-Pachon D.M."/>
            <person name="Robert V."/>
            <person name="Roehrig J."/>
            <person name="Ruller R."/>
            <person name="Salamov A."/>
            <person name="Salih N.S."/>
            <person name="Samson R.A."/>
            <person name="Sandor E."/>
            <person name="Sanguinetti M."/>
            <person name="Schuetze T."/>
            <person name="Sepcic K."/>
            <person name="Shelest E."/>
            <person name="Sherlock G."/>
            <person name="Sophianopoulou V."/>
            <person name="Squina F.M."/>
            <person name="Sun H."/>
            <person name="Susca A."/>
            <person name="Todd R.B."/>
            <person name="Tsang A."/>
            <person name="Unkles S.E."/>
            <person name="van de Wiele N."/>
            <person name="van Rossen-Uffink D."/>
            <person name="Oliveira J.V."/>
            <person name="Vesth T.C."/>
            <person name="Visser J."/>
            <person name="Yu J.-H."/>
            <person name="Zhou M."/>
            <person name="Andersen M.R."/>
            <person name="Archer D.B."/>
            <person name="Baker S.E."/>
            <person name="Benoit I."/>
            <person name="Brakhage A.A."/>
            <person name="Braus G.H."/>
            <person name="Fischer R."/>
            <person name="Frisvad J.C."/>
            <person name="Goldman G.H."/>
            <person name="Houbraken J."/>
            <person name="Oakley B."/>
            <person name="Pocsi I."/>
            <person name="Scazzocchio C."/>
            <person name="Seiboth B."/>
            <person name="vanKuyk P.A."/>
            <person name="Wortman J."/>
            <person name="Dyer P.S."/>
            <person name="Grigoriev I.V."/>
        </authorList>
    </citation>
    <scope>NUCLEOTIDE SEQUENCE [LARGE SCALE GENOMIC DNA]</scope>
    <source>
        <strain evidence="13">ITEM 5010</strain>
    </source>
</reference>
<feature type="transmembrane region" description="Helical" evidence="9">
    <location>
        <begin position="983"/>
        <end position="1004"/>
    </location>
</feature>
<feature type="transmembrane region" description="Helical" evidence="9">
    <location>
        <begin position="1094"/>
        <end position="1115"/>
    </location>
</feature>
<dbReference type="OrthoDB" id="6500128at2759"/>
<evidence type="ECO:0000313" key="12">
    <source>
        <dbReference type="EMBL" id="OOF96620.1"/>
    </source>
</evidence>
<feature type="domain" description="ABC transmembrane type-1" evidence="11">
    <location>
        <begin position="303"/>
        <end position="574"/>
    </location>
</feature>